<protein>
    <submittedName>
        <fullName evidence="10">2-aminoethylphosphonate transport system permease protein PhnV</fullName>
    </submittedName>
</protein>
<keyword evidence="6 8" id="KW-1133">Transmembrane helix</keyword>
<reference evidence="10 11" key="1">
    <citation type="submission" date="2021-10" db="EMBL/GenBank/DDBJ databases">
        <authorList>
            <person name="Criscuolo A."/>
        </authorList>
    </citation>
    <scope>NUCLEOTIDE SEQUENCE [LARGE SCALE GENOMIC DNA]</scope>
    <source>
        <strain evidence="11">CIP 111899</strain>
    </source>
</reference>
<evidence type="ECO:0000256" key="8">
    <source>
        <dbReference type="RuleBase" id="RU363032"/>
    </source>
</evidence>
<evidence type="ECO:0000256" key="3">
    <source>
        <dbReference type="ARBA" id="ARBA00022475"/>
    </source>
</evidence>
<comment type="subcellular location">
    <subcellularLocation>
        <location evidence="1">Cell inner membrane</location>
        <topology evidence="1">Multi-pass membrane protein</topology>
    </subcellularLocation>
    <subcellularLocation>
        <location evidence="8">Cell membrane</location>
        <topology evidence="8">Multi-pass membrane protein</topology>
    </subcellularLocation>
</comment>
<dbReference type="Pfam" id="PF00528">
    <property type="entry name" value="BPD_transp_1"/>
    <property type="match status" value="1"/>
</dbReference>
<dbReference type="PANTHER" id="PTHR43357">
    <property type="entry name" value="INNER MEMBRANE ABC TRANSPORTER PERMEASE PROTEIN YDCV"/>
    <property type="match status" value="1"/>
</dbReference>
<evidence type="ECO:0000313" key="11">
    <source>
        <dbReference type="Proteomes" id="UP000789423"/>
    </source>
</evidence>
<proteinExistence type="inferred from homology"/>
<keyword evidence="7 8" id="KW-0472">Membrane</keyword>
<feature type="transmembrane region" description="Helical" evidence="8">
    <location>
        <begin position="123"/>
        <end position="144"/>
    </location>
</feature>
<dbReference type="PANTHER" id="PTHR43357:SF4">
    <property type="entry name" value="INNER MEMBRANE ABC TRANSPORTER PERMEASE PROTEIN YDCV"/>
    <property type="match status" value="1"/>
</dbReference>
<evidence type="ECO:0000256" key="5">
    <source>
        <dbReference type="ARBA" id="ARBA00022692"/>
    </source>
</evidence>
<dbReference type="Proteomes" id="UP000789423">
    <property type="component" value="Unassembled WGS sequence"/>
</dbReference>
<feature type="transmembrane region" description="Helical" evidence="8">
    <location>
        <begin position="182"/>
        <end position="208"/>
    </location>
</feature>
<evidence type="ECO:0000313" key="10">
    <source>
        <dbReference type="EMBL" id="CAG9612361.1"/>
    </source>
</evidence>
<evidence type="ECO:0000256" key="7">
    <source>
        <dbReference type="ARBA" id="ARBA00023136"/>
    </source>
</evidence>
<dbReference type="SUPFAM" id="SSF161098">
    <property type="entry name" value="MetI-like"/>
    <property type="match status" value="1"/>
</dbReference>
<evidence type="ECO:0000256" key="2">
    <source>
        <dbReference type="ARBA" id="ARBA00022448"/>
    </source>
</evidence>
<keyword evidence="2 8" id="KW-0813">Transport</keyword>
<evidence type="ECO:0000256" key="1">
    <source>
        <dbReference type="ARBA" id="ARBA00004429"/>
    </source>
</evidence>
<keyword evidence="4" id="KW-0997">Cell inner membrane</keyword>
<comment type="similarity">
    <text evidence="8">Belongs to the binding-protein-dependent transport system permease family.</text>
</comment>
<feature type="domain" description="ABC transmembrane type-1" evidence="9">
    <location>
        <begin position="61"/>
        <end position="248"/>
    </location>
</feature>
<dbReference type="Gene3D" id="1.10.3720.10">
    <property type="entry name" value="MetI-like"/>
    <property type="match status" value="1"/>
</dbReference>
<dbReference type="RefSeq" id="WP_230574549.1">
    <property type="nucleotide sequence ID" value="NZ_CAKJTI010000005.1"/>
</dbReference>
<comment type="caution">
    <text evidence="10">The sequence shown here is derived from an EMBL/GenBank/DDBJ whole genome shotgun (WGS) entry which is preliminary data.</text>
</comment>
<dbReference type="InterPro" id="IPR035906">
    <property type="entry name" value="MetI-like_sf"/>
</dbReference>
<evidence type="ECO:0000259" key="9">
    <source>
        <dbReference type="PROSITE" id="PS50928"/>
    </source>
</evidence>
<accession>A0ABN7ZZX7</accession>
<dbReference type="InterPro" id="IPR000515">
    <property type="entry name" value="MetI-like"/>
</dbReference>
<gene>
    <name evidence="10" type="primary">phnV</name>
    <name evidence="10" type="ORF">BACCIP111899_01534</name>
</gene>
<keyword evidence="11" id="KW-1185">Reference proteome</keyword>
<feature type="transmembrane region" description="Helical" evidence="8">
    <location>
        <begin position="228"/>
        <end position="249"/>
    </location>
</feature>
<keyword evidence="3" id="KW-1003">Cell membrane</keyword>
<feature type="transmembrane region" description="Helical" evidence="8">
    <location>
        <begin position="65"/>
        <end position="89"/>
    </location>
</feature>
<name>A0ABN7ZZX7_9BACI</name>
<feature type="transmembrane region" description="Helical" evidence="8">
    <location>
        <begin position="7"/>
        <end position="31"/>
    </location>
</feature>
<dbReference type="EMBL" id="CAKJTI010000005">
    <property type="protein sequence ID" value="CAG9612361.1"/>
    <property type="molecule type" value="Genomic_DNA"/>
</dbReference>
<dbReference type="CDD" id="cd06261">
    <property type="entry name" value="TM_PBP2"/>
    <property type="match status" value="1"/>
</dbReference>
<evidence type="ECO:0000256" key="6">
    <source>
        <dbReference type="ARBA" id="ARBA00022989"/>
    </source>
</evidence>
<sequence>MKRPFYHYVTIGIVFLYLFIPLLATILYSFATEWNRTILPEGLTLQWYSDLFNDMRFIEAFGRSLLLSLGSTVLAIVIMVPAIFSIVVYAPRLEKFVQALIIMTYAMPGVIIGVGLIRSYSSSGISMVLVVVGAYFVTILPYMYQGTRNSLRTIHAKSLMEAAEMLGASRFTAFMKIIVPNILSGLLVSSLLSFSMLFGEFVLINLLVGGRFETIQTYLYQNLSKSGHIASAIVVCYFFLMCILSTIIVKMTRIKKETV</sequence>
<dbReference type="PROSITE" id="PS50928">
    <property type="entry name" value="ABC_TM1"/>
    <property type="match status" value="1"/>
</dbReference>
<feature type="transmembrane region" description="Helical" evidence="8">
    <location>
        <begin position="96"/>
        <end position="117"/>
    </location>
</feature>
<organism evidence="10 11">
    <name type="scientific">Bacillus rhizoplanae</name>
    <dbReference type="NCBI Taxonomy" id="2880966"/>
    <lineage>
        <taxon>Bacteria</taxon>
        <taxon>Bacillati</taxon>
        <taxon>Bacillota</taxon>
        <taxon>Bacilli</taxon>
        <taxon>Bacillales</taxon>
        <taxon>Bacillaceae</taxon>
        <taxon>Bacillus</taxon>
    </lineage>
</organism>
<keyword evidence="5 8" id="KW-0812">Transmembrane</keyword>
<evidence type="ECO:0000256" key="4">
    <source>
        <dbReference type="ARBA" id="ARBA00022519"/>
    </source>
</evidence>